<organism evidence="2 3">
    <name type="scientific">Candidatus Doudnabacteria bacterium RIFCSPHIGHO2_01_FULL_41_86</name>
    <dbReference type="NCBI Taxonomy" id="1817821"/>
    <lineage>
        <taxon>Bacteria</taxon>
        <taxon>Candidatus Doudnaibacteriota</taxon>
    </lineage>
</organism>
<keyword evidence="1" id="KW-0812">Transmembrane</keyword>
<name>A0A1F5N9B9_9BACT</name>
<keyword evidence="1" id="KW-1133">Transmembrane helix</keyword>
<protein>
    <submittedName>
        <fullName evidence="2">Uncharacterized protein</fullName>
    </submittedName>
</protein>
<dbReference type="AlphaFoldDB" id="A0A1F5N9B9"/>
<comment type="caution">
    <text evidence="2">The sequence shown here is derived from an EMBL/GenBank/DDBJ whole genome shotgun (WGS) entry which is preliminary data.</text>
</comment>
<sequence length="330" mass="37693">MENKNKLDEILKLFTTKVLWTTIGVLLFVVVIGSVDWWYELKKEAAITQIAPTLRSEQSDVPSDWKTYTNTEYGFEFKYPNDWEIYLDPHAVGFISAETKQKMENPLFEGDIDLWFSWESYLNTADPQSVNKEAINGYEFTYYSGGQGGHETGNYEIKSGENVLTFSGNPKIILPVLSTIKINEYSIVTTGFYKKFISYKYGYEFIFPNEYWQVRSVGDRTSAYLANEENGTVYVEFEIAAENIGRESVFDIGANVPIEETKFAGFSAKRYECPRMIKCPNQLIETISIQLTNYPSSWGEDNEINLDVYNGGEGALIDANKLLSTFKFAN</sequence>
<evidence type="ECO:0000313" key="2">
    <source>
        <dbReference type="EMBL" id="OGE74152.1"/>
    </source>
</evidence>
<keyword evidence="1" id="KW-0472">Membrane</keyword>
<evidence type="ECO:0000256" key="1">
    <source>
        <dbReference type="SAM" id="Phobius"/>
    </source>
</evidence>
<dbReference type="EMBL" id="MFEH01000001">
    <property type="protein sequence ID" value="OGE74152.1"/>
    <property type="molecule type" value="Genomic_DNA"/>
</dbReference>
<reference evidence="2 3" key="1">
    <citation type="journal article" date="2016" name="Nat. Commun.">
        <title>Thousands of microbial genomes shed light on interconnected biogeochemical processes in an aquifer system.</title>
        <authorList>
            <person name="Anantharaman K."/>
            <person name="Brown C.T."/>
            <person name="Hug L.A."/>
            <person name="Sharon I."/>
            <person name="Castelle C.J."/>
            <person name="Probst A.J."/>
            <person name="Thomas B.C."/>
            <person name="Singh A."/>
            <person name="Wilkins M.J."/>
            <person name="Karaoz U."/>
            <person name="Brodie E.L."/>
            <person name="Williams K.H."/>
            <person name="Hubbard S.S."/>
            <person name="Banfield J.F."/>
        </authorList>
    </citation>
    <scope>NUCLEOTIDE SEQUENCE [LARGE SCALE GENOMIC DNA]</scope>
</reference>
<proteinExistence type="predicted"/>
<evidence type="ECO:0000313" key="3">
    <source>
        <dbReference type="Proteomes" id="UP000177610"/>
    </source>
</evidence>
<accession>A0A1F5N9B9</accession>
<dbReference type="STRING" id="1817821.A2717_01220"/>
<feature type="transmembrane region" description="Helical" evidence="1">
    <location>
        <begin position="20"/>
        <end position="39"/>
    </location>
</feature>
<dbReference type="Proteomes" id="UP000177610">
    <property type="component" value="Unassembled WGS sequence"/>
</dbReference>
<gene>
    <name evidence="2" type="ORF">A2717_01220</name>
</gene>